<feature type="region of interest" description="Disordered" evidence="1">
    <location>
        <begin position="50"/>
        <end position="102"/>
    </location>
</feature>
<dbReference type="Proteomes" id="UP000000768">
    <property type="component" value="Chromosome 1"/>
</dbReference>
<accession>A0A1Z5SC04</accession>
<dbReference type="EMBL" id="CM000760">
    <property type="protein sequence ID" value="OQU93346.1"/>
    <property type="molecule type" value="Genomic_DNA"/>
</dbReference>
<evidence type="ECO:0000256" key="1">
    <source>
        <dbReference type="SAM" id="MobiDB-lite"/>
    </source>
</evidence>
<evidence type="ECO:0000313" key="2">
    <source>
        <dbReference type="EMBL" id="OQU93346.1"/>
    </source>
</evidence>
<dbReference type="InParanoid" id="A0A1Z5SC04"/>
<reference evidence="3" key="2">
    <citation type="journal article" date="2018" name="Plant J.">
        <title>The Sorghum bicolor reference genome: improved assembly, gene annotations, a transcriptome atlas, and signatures of genome organization.</title>
        <authorList>
            <person name="McCormick R.F."/>
            <person name="Truong S.K."/>
            <person name="Sreedasyam A."/>
            <person name="Jenkins J."/>
            <person name="Shu S."/>
            <person name="Sims D."/>
            <person name="Kennedy M."/>
            <person name="Amirebrahimi M."/>
            <person name="Weers B.D."/>
            <person name="McKinley B."/>
            <person name="Mattison A."/>
            <person name="Morishige D.T."/>
            <person name="Grimwood J."/>
            <person name="Schmutz J."/>
            <person name="Mullet J.E."/>
        </authorList>
    </citation>
    <scope>NUCLEOTIDE SEQUENCE [LARGE SCALE GENOMIC DNA]</scope>
    <source>
        <strain evidence="3">cv. BTx623</strain>
    </source>
</reference>
<reference evidence="2 3" key="1">
    <citation type="journal article" date="2009" name="Nature">
        <title>The Sorghum bicolor genome and the diversification of grasses.</title>
        <authorList>
            <person name="Paterson A.H."/>
            <person name="Bowers J.E."/>
            <person name="Bruggmann R."/>
            <person name="Dubchak I."/>
            <person name="Grimwood J."/>
            <person name="Gundlach H."/>
            <person name="Haberer G."/>
            <person name="Hellsten U."/>
            <person name="Mitros T."/>
            <person name="Poliakov A."/>
            <person name="Schmutz J."/>
            <person name="Spannagl M."/>
            <person name="Tang H."/>
            <person name="Wang X."/>
            <person name="Wicker T."/>
            <person name="Bharti A.K."/>
            <person name="Chapman J."/>
            <person name="Feltus F.A."/>
            <person name="Gowik U."/>
            <person name="Grigoriev I.V."/>
            <person name="Lyons E."/>
            <person name="Maher C.A."/>
            <person name="Martis M."/>
            <person name="Narechania A."/>
            <person name="Otillar R.P."/>
            <person name="Penning B.W."/>
            <person name="Salamov A.A."/>
            <person name="Wang Y."/>
            <person name="Zhang L."/>
            <person name="Carpita N.C."/>
            <person name="Freeling M."/>
            <person name="Gingle A.R."/>
            <person name="Hash C.T."/>
            <person name="Keller B."/>
            <person name="Klein P."/>
            <person name="Kresovich S."/>
            <person name="McCann M.C."/>
            <person name="Ming R."/>
            <person name="Peterson D.G."/>
            <person name="Mehboob-ur-Rahman"/>
            <person name="Ware D."/>
            <person name="Westhoff P."/>
            <person name="Mayer K.F."/>
            <person name="Messing J."/>
            <person name="Rokhsar D.S."/>
        </authorList>
    </citation>
    <scope>NUCLEOTIDE SEQUENCE [LARGE SCALE GENOMIC DNA]</scope>
    <source>
        <strain evidence="3">cv. BTx623</strain>
    </source>
</reference>
<proteinExistence type="predicted"/>
<keyword evidence="3" id="KW-1185">Reference proteome</keyword>
<organism evidence="2 3">
    <name type="scientific">Sorghum bicolor</name>
    <name type="common">Sorghum</name>
    <name type="synonym">Sorghum vulgare</name>
    <dbReference type="NCBI Taxonomy" id="4558"/>
    <lineage>
        <taxon>Eukaryota</taxon>
        <taxon>Viridiplantae</taxon>
        <taxon>Streptophyta</taxon>
        <taxon>Embryophyta</taxon>
        <taxon>Tracheophyta</taxon>
        <taxon>Spermatophyta</taxon>
        <taxon>Magnoliopsida</taxon>
        <taxon>Liliopsida</taxon>
        <taxon>Poales</taxon>
        <taxon>Poaceae</taxon>
        <taxon>PACMAD clade</taxon>
        <taxon>Panicoideae</taxon>
        <taxon>Andropogonodae</taxon>
        <taxon>Andropogoneae</taxon>
        <taxon>Sorghinae</taxon>
        <taxon>Sorghum</taxon>
    </lineage>
</organism>
<dbReference type="Gramene" id="OQU93346">
    <property type="protein sequence ID" value="OQU93346"/>
    <property type="gene ID" value="SORBI_3001G524750"/>
</dbReference>
<evidence type="ECO:0000313" key="3">
    <source>
        <dbReference type="Proteomes" id="UP000000768"/>
    </source>
</evidence>
<protein>
    <submittedName>
        <fullName evidence="2">Uncharacterized protein</fullName>
    </submittedName>
</protein>
<dbReference type="AlphaFoldDB" id="A0A1Z5SC04"/>
<feature type="compositionally biased region" description="Low complexity" evidence="1">
    <location>
        <begin position="50"/>
        <end position="70"/>
    </location>
</feature>
<name>A0A1Z5SC04_SORBI</name>
<gene>
    <name evidence="2" type="ORF">SORBI_3001G524750</name>
</gene>
<sequence>MDVIPRLDMTAATRYVRRSDCFRAARSATATRAASASVSPLSLSAATTASSSGAARAGTAPRAAPASGGANTRTSDRGRGPACAGGKAWRGLRTRHGARGNGAASSLATAMAARSPVGGEGRGGIGGTVVGQVWRRPARLVLGVGVRVVGLGLGAREARGGGDWTRTRTNKWARVVVGGRWQWRESTYCGHGDRSAGRAPAGAGARHCLLYCGNREQGDGAGDGPVHADVVCCHCCAC</sequence>